<feature type="domain" description="SSD" evidence="8">
    <location>
        <begin position="620"/>
        <end position="747"/>
    </location>
</feature>
<sequence length="750" mass="83402">MQKIFAAKKAIVAIFLVLGVLAGASLLQLKFSFDFSQFFPEGDEDLVFYQEFIEDFGTDDNFLLVAVTHDSSVFEKRFLKTFDSFSRNAKSLPYVTESLSLTTVFYPLKTGMGYIRLPVINIGDATKYEADWKKIQEDGLFINSLIDEDATSLVLALETEDGLNYMQSRELLTAVRQRLRENGFGNYHLLGRTFFYEALVDMQKEELAFTTISATLLVFLVLFLVYRRVWVIVIALFSILLALLLFLGLLSVLGKELTVLAAFYPILLLIVGTSDVVHIMDDYLGKLQGGLEKGLAMQRALREVGVSTLLTSVTTAIGFASLLTSKSSSVSGFGIDAALGVIVAFVTIIFFSCSVLLLTDKKYLLPKDQRSAGTKRWSLAMASINRFTKKHPTPILMGSLIFTGICVFGMTQINTNYQIQDSFPKNSAIANDFEFFQEHYAGFRPLEVAVITKGNYKVNDFAVSQEIEKVVQRMKAIAPIQNVQSVNTLYKGVHKANNLNKSDFFILPEKEDTFLSYQREIKKRARKQYAKFVNTDETKTRITAKVLDVGLDTITRVYQGLNTFIATQTDSTKATFKLTGTGILLDKNAFYVKDSLIQGLLMGLVLVALIMVLLFKNLKLLLISLLPNLLPLLFAAALLGFLDIPLEATISVVFAIVFGIAVDDTIHFLGRYKVGLNNGKNKEEAIAITFAETGRALVITTTTLFLGFLVLLFSKHLPSVTIGLLVSVTLLTALVLDLLLLPVLLRKLLK</sequence>
<evidence type="ECO:0000256" key="4">
    <source>
        <dbReference type="ARBA" id="ARBA00022692"/>
    </source>
</evidence>
<evidence type="ECO:0000313" key="10">
    <source>
        <dbReference type="Proteomes" id="UP000310017"/>
    </source>
</evidence>
<evidence type="ECO:0000256" key="1">
    <source>
        <dbReference type="ARBA" id="ARBA00004651"/>
    </source>
</evidence>
<dbReference type="PROSITE" id="PS50156">
    <property type="entry name" value="SSD"/>
    <property type="match status" value="2"/>
</dbReference>
<keyword evidence="5 7" id="KW-1133">Transmembrane helix</keyword>
<dbReference type="AlphaFoldDB" id="A0A5B7STQ1"/>
<dbReference type="PANTHER" id="PTHR33406">
    <property type="entry name" value="MEMBRANE PROTEIN MJ1562-RELATED"/>
    <property type="match status" value="1"/>
</dbReference>
<gene>
    <name evidence="9" type="ORF">FGM00_10025</name>
</gene>
<feature type="transmembrane region" description="Helical" evidence="7">
    <location>
        <begin position="207"/>
        <end position="226"/>
    </location>
</feature>
<protein>
    <recommendedName>
        <fullName evidence="8">SSD domain-containing protein</fullName>
    </recommendedName>
</protein>
<feature type="transmembrane region" description="Helical" evidence="7">
    <location>
        <begin position="395"/>
        <end position="413"/>
    </location>
</feature>
<reference evidence="9 10" key="1">
    <citation type="submission" date="2019-05" db="EMBL/GenBank/DDBJ databases">
        <title>Genome sequencing of F202Z8.</title>
        <authorList>
            <person name="Kwon Y.M."/>
        </authorList>
    </citation>
    <scope>NUCLEOTIDE SEQUENCE [LARGE SCALE GENOMIC DNA]</scope>
    <source>
        <strain evidence="9 10">F202Z8</strain>
    </source>
</reference>
<keyword evidence="4 7" id="KW-0812">Transmembrane</keyword>
<dbReference type="KEGG" id="asag:FGM00_10025"/>
<evidence type="ECO:0000256" key="3">
    <source>
        <dbReference type="ARBA" id="ARBA00022475"/>
    </source>
</evidence>
<keyword evidence="10" id="KW-1185">Reference proteome</keyword>
<proteinExistence type="inferred from homology"/>
<name>A0A5B7STQ1_9FLAO</name>
<dbReference type="SUPFAM" id="SSF82866">
    <property type="entry name" value="Multidrug efflux transporter AcrB transmembrane domain"/>
    <property type="match status" value="2"/>
</dbReference>
<feature type="domain" description="SSD" evidence="8">
    <location>
        <begin position="228"/>
        <end position="358"/>
    </location>
</feature>
<dbReference type="RefSeq" id="WP_138852778.1">
    <property type="nucleotide sequence ID" value="NZ_CP040710.1"/>
</dbReference>
<comment type="similarity">
    <text evidence="2">Belongs to the resistance-nodulation-cell division (RND) (TC 2.A.6) family. MmpL subfamily.</text>
</comment>
<feature type="transmembrane region" description="Helical" evidence="7">
    <location>
        <begin position="720"/>
        <end position="745"/>
    </location>
</feature>
<keyword evidence="3" id="KW-1003">Cell membrane</keyword>
<feature type="transmembrane region" description="Helical" evidence="7">
    <location>
        <begin position="300"/>
        <end position="323"/>
    </location>
</feature>
<dbReference type="PANTHER" id="PTHR33406:SF6">
    <property type="entry name" value="MEMBRANE PROTEIN YDGH-RELATED"/>
    <property type="match status" value="1"/>
</dbReference>
<evidence type="ECO:0000256" key="5">
    <source>
        <dbReference type="ARBA" id="ARBA00022989"/>
    </source>
</evidence>
<dbReference type="EMBL" id="CP040710">
    <property type="protein sequence ID" value="QCX00433.1"/>
    <property type="molecule type" value="Genomic_DNA"/>
</dbReference>
<feature type="transmembrane region" description="Helical" evidence="7">
    <location>
        <begin position="696"/>
        <end position="714"/>
    </location>
</feature>
<feature type="transmembrane region" description="Helical" evidence="7">
    <location>
        <begin position="620"/>
        <end position="642"/>
    </location>
</feature>
<feature type="transmembrane region" description="Helical" evidence="7">
    <location>
        <begin position="233"/>
        <end position="253"/>
    </location>
</feature>
<dbReference type="Gene3D" id="1.20.1640.10">
    <property type="entry name" value="Multidrug efflux transporter AcrB transmembrane domain"/>
    <property type="match status" value="2"/>
</dbReference>
<organism evidence="9 10">
    <name type="scientific">Aggregatimonas sangjinii</name>
    <dbReference type="NCBI Taxonomy" id="2583587"/>
    <lineage>
        <taxon>Bacteria</taxon>
        <taxon>Pseudomonadati</taxon>
        <taxon>Bacteroidota</taxon>
        <taxon>Flavobacteriia</taxon>
        <taxon>Flavobacteriales</taxon>
        <taxon>Flavobacteriaceae</taxon>
        <taxon>Aggregatimonas</taxon>
    </lineage>
</organism>
<evidence type="ECO:0000256" key="7">
    <source>
        <dbReference type="SAM" id="Phobius"/>
    </source>
</evidence>
<dbReference type="InterPro" id="IPR050545">
    <property type="entry name" value="Mycobact_MmpL"/>
</dbReference>
<accession>A0A5B7STQ1</accession>
<feature type="transmembrane region" description="Helical" evidence="7">
    <location>
        <begin position="648"/>
        <end position="670"/>
    </location>
</feature>
<evidence type="ECO:0000259" key="8">
    <source>
        <dbReference type="PROSITE" id="PS50156"/>
    </source>
</evidence>
<feature type="transmembrane region" description="Helical" evidence="7">
    <location>
        <begin position="596"/>
        <end position="615"/>
    </location>
</feature>
<dbReference type="GO" id="GO:0005886">
    <property type="term" value="C:plasma membrane"/>
    <property type="evidence" value="ECO:0007669"/>
    <property type="project" value="UniProtKB-SubCell"/>
</dbReference>
<dbReference type="InterPro" id="IPR000731">
    <property type="entry name" value="SSD"/>
</dbReference>
<dbReference type="OrthoDB" id="9805018at2"/>
<feature type="transmembrane region" description="Helical" evidence="7">
    <location>
        <begin position="259"/>
        <end position="279"/>
    </location>
</feature>
<feature type="transmembrane region" description="Helical" evidence="7">
    <location>
        <begin position="335"/>
        <end position="358"/>
    </location>
</feature>
<dbReference type="Pfam" id="PF03176">
    <property type="entry name" value="MMPL"/>
    <property type="match status" value="2"/>
</dbReference>
<comment type="subcellular location">
    <subcellularLocation>
        <location evidence="1">Cell membrane</location>
        <topology evidence="1">Multi-pass membrane protein</topology>
    </subcellularLocation>
</comment>
<evidence type="ECO:0000256" key="2">
    <source>
        <dbReference type="ARBA" id="ARBA00010157"/>
    </source>
</evidence>
<keyword evidence="6 7" id="KW-0472">Membrane</keyword>
<evidence type="ECO:0000256" key="6">
    <source>
        <dbReference type="ARBA" id="ARBA00023136"/>
    </source>
</evidence>
<dbReference type="InterPro" id="IPR004869">
    <property type="entry name" value="MMPL_dom"/>
</dbReference>
<dbReference type="Proteomes" id="UP000310017">
    <property type="component" value="Chromosome"/>
</dbReference>
<evidence type="ECO:0000313" key="9">
    <source>
        <dbReference type="EMBL" id="QCX00433.1"/>
    </source>
</evidence>